<feature type="transmembrane region" description="Helical" evidence="1">
    <location>
        <begin position="279"/>
        <end position="298"/>
    </location>
</feature>
<dbReference type="RefSeq" id="WP_273639737.1">
    <property type="nucleotide sequence ID" value="NZ_JAQQXP010000001.1"/>
</dbReference>
<proteinExistence type="predicted"/>
<feature type="transmembrane region" description="Helical" evidence="1">
    <location>
        <begin position="85"/>
        <end position="102"/>
    </location>
</feature>
<dbReference type="Proteomes" id="UP001218788">
    <property type="component" value="Unassembled WGS sequence"/>
</dbReference>
<protein>
    <submittedName>
        <fullName evidence="2">DUF2955 domain-containing protein</fullName>
    </submittedName>
</protein>
<evidence type="ECO:0000313" key="3">
    <source>
        <dbReference type="Proteomes" id="UP001218788"/>
    </source>
</evidence>
<organism evidence="2 3">
    <name type="scientific">Alteromonas gilva</name>
    <dbReference type="NCBI Taxonomy" id="2987522"/>
    <lineage>
        <taxon>Bacteria</taxon>
        <taxon>Pseudomonadati</taxon>
        <taxon>Pseudomonadota</taxon>
        <taxon>Gammaproteobacteria</taxon>
        <taxon>Alteromonadales</taxon>
        <taxon>Alteromonadaceae</taxon>
        <taxon>Alteromonas/Salinimonas group</taxon>
        <taxon>Alteromonas</taxon>
    </lineage>
</organism>
<comment type="caution">
    <text evidence="2">The sequence shown here is derived from an EMBL/GenBank/DDBJ whole genome shotgun (WGS) entry which is preliminary data.</text>
</comment>
<feature type="transmembrane region" description="Helical" evidence="1">
    <location>
        <begin position="310"/>
        <end position="330"/>
    </location>
</feature>
<feature type="transmembrane region" description="Helical" evidence="1">
    <location>
        <begin position="111"/>
        <end position="128"/>
    </location>
</feature>
<feature type="transmembrane region" description="Helical" evidence="1">
    <location>
        <begin position="206"/>
        <end position="226"/>
    </location>
</feature>
<dbReference type="InterPro" id="IPR016926">
    <property type="entry name" value="UCP029594"/>
</dbReference>
<gene>
    <name evidence="2" type="ORF">OIK42_08580</name>
</gene>
<feature type="transmembrane region" description="Helical" evidence="1">
    <location>
        <begin position="247"/>
        <end position="273"/>
    </location>
</feature>
<feature type="transmembrane region" description="Helical" evidence="1">
    <location>
        <begin position="181"/>
        <end position="200"/>
    </location>
</feature>
<evidence type="ECO:0000256" key="1">
    <source>
        <dbReference type="SAM" id="Phobius"/>
    </source>
</evidence>
<reference evidence="2 3" key="1">
    <citation type="submission" date="2022-10" db="EMBL/GenBank/DDBJ databases">
        <title>Alteromonas sp. chi3 Genome sequencing.</title>
        <authorList>
            <person name="Park S."/>
        </authorList>
    </citation>
    <scope>NUCLEOTIDE SEQUENCE [LARGE SCALE GENOMIC DNA]</scope>
    <source>
        <strain evidence="3">chi3</strain>
    </source>
</reference>
<name>A0ABT5L1A9_9ALTE</name>
<keyword evidence="3" id="KW-1185">Reference proteome</keyword>
<feature type="transmembrane region" description="Helical" evidence="1">
    <location>
        <begin position="140"/>
        <end position="160"/>
    </location>
</feature>
<feature type="transmembrane region" description="Helical" evidence="1">
    <location>
        <begin position="37"/>
        <end position="54"/>
    </location>
</feature>
<dbReference type="EMBL" id="JAQQXP010000001">
    <property type="protein sequence ID" value="MDC8830815.1"/>
    <property type="molecule type" value="Genomic_DNA"/>
</dbReference>
<dbReference type="Pfam" id="PF11168">
    <property type="entry name" value="DUF2955"/>
    <property type="match status" value="1"/>
</dbReference>
<accession>A0ABT5L1A9</accession>
<evidence type="ECO:0000313" key="2">
    <source>
        <dbReference type="EMBL" id="MDC8830815.1"/>
    </source>
</evidence>
<keyword evidence="1" id="KW-0812">Transmembrane</keyword>
<sequence>MSTKAAVPSLSGYEYRRVIRIALGSCLGFTISKLMGWPYGVFFAVYPILLLGMAPVFNLKIALEFCLSVLINVVEIWLLKTFFTPFPLLMTLAVFAVFCLHFRNMAKGNNIMMWTSGVVTLAVMLHFGSYPTTSLTDMTVSTLLATVISVAGGAVLFWLLPDNEAPAMPARPPLSVAQINHRMLMGATLATLSFVVFQVFNLRDSLSAQVATILVLFPMTYSASLMNAWNRVRGVAMGCTLALISQLLMYNLISHLVLVVMAMFMTLLLAARIHMLERIGSGVGFGALTTIGILYGQYLQPNADFLYSSFYRLASVVVALIILMMTAYFLDSALNKISWAKDVA</sequence>
<keyword evidence="1" id="KW-1133">Transmembrane helix</keyword>
<dbReference type="PIRSF" id="PIRSF029594">
    <property type="entry name" value="UCP029594"/>
    <property type="match status" value="1"/>
</dbReference>
<dbReference type="InterPro" id="IPR022604">
    <property type="entry name" value="DUF2955"/>
</dbReference>
<keyword evidence="1" id="KW-0472">Membrane</keyword>